<feature type="transmembrane region" description="Helical" evidence="1">
    <location>
        <begin position="65"/>
        <end position="84"/>
    </location>
</feature>
<comment type="caution">
    <text evidence="2">The sequence shown here is derived from an EMBL/GenBank/DDBJ whole genome shotgun (WGS) entry which is preliminary data.</text>
</comment>
<dbReference type="RefSeq" id="WP_183551446.1">
    <property type="nucleotide sequence ID" value="NZ_JACHBX010000001.1"/>
</dbReference>
<feature type="transmembrane region" description="Helical" evidence="1">
    <location>
        <begin position="6"/>
        <end position="27"/>
    </location>
</feature>
<keyword evidence="3" id="KW-1185">Reference proteome</keyword>
<evidence type="ECO:0000313" key="3">
    <source>
        <dbReference type="Proteomes" id="UP000540787"/>
    </source>
</evidence>
<keyword evidence="1" id="KW-0472">Membrane</keyword>
<accession>A0A7W9WXR7</accession>
<evidence type="ECO:0000256" key="1">
    <source>
        <dbReference type="SAM" id="Phobius"/>
    </source>
</evidence>
<reference evidence="2 3" key="1">
    <citation type="submission" date="2020-08" db="EMBL/GenBank/DDBJ databases">
        <title>The Agave Microbiome: Exploring the role of microbial communities in plant adaptations to desert environments.</title>
        <authorList>
            <person name="Partida-Martinez L.P."/>
        </authorList>
    </citation>
    <scope>NUCLEOTIDE SEQUENCE [LARGE SCALE GENOMIC DNA]</scope>
    <source>
        <strain evidence="2 3">AT3.2</strain>
    </source>
</reference>
<name>A0A7W9WXR7_9BURK</name>
<keyword evidence="1" id="KW-1133">Transmembrane helix</keyword>
<dbReference type="EMBL" id="JACHBX010000001">
    <property type="protein sequence ID" value="MBB6132770.1"/>
    <property type="molecule type" value="Genomic_DNA"/>
</dbReference>
<keyword evidence="1" id="KW-0812">Transmembrane</keyword>
<proteinExistence type="predicted"/>
<organism evidence="2 3">
    <name type="scientific">Massilia aurea</name>
    <dbReference type="NCBI Taxonomy" id="373040"/>
    <lineage>
        <taxon>Bacteria</taxon>
        <taxon>Pseudomonadati</taxon>
        <taxon>Pseudomonadota</taxon>
        <taxon>Betaproteobacteria</taxon>
        <taxon>Burkholderiales</taxon>
        <taxon>Oxalobacteraceae</taxon>
        <taxon>Telluria group</taxon>
        <taxon>Massilia</taxon>
    </lineage>
</organism>
<dbReference type="Proteomes" id="UP000540787">
    <property type="component" value="Unassembled WGS sequence"/>
</dbReference>
<dbReference type="AlphaFoldDB" id="A0A7W9WXR7"/>
<evidence type="ECO:0000313" key="2">
    <source>
        <dbReference type="EMBL" id="MBB6132770.1"/>
    </source>
</evidence>
<sequence length="101" mass="10574">MSRLGLLLCAPYAVFILVCVGIVSLGAGDDASQLIFLQLPIAAQLVVVQALGLGRALEFLSWPDAYGLFVTPAFVLLYAAGALCERGLARRRGLAPARSGV</sequence>
<protein>
    <submittedName>
        <fullName evidence="2">Uncharacterized protein</fullName>
    </submittedName>
</protein>
<gene>
    <name evidence="2" type="ORF">HD842_000881</name>
</gene>